<reference evidence="2" key="1">
    <citation type="submission" date="2025-08" db="UniProtKB">
        <authorList>
            <consortium name="RefSeq"/>
        </authorList>
    </citation>
    <scope>IDENTIFICATION</scope>
    <source>
        <tissue evidence="2">Muscle</tissue>
    </source>
</reference>
<keyword evidence="1" id="KW-1185">Reference proteome</keyword>
<evidence type="ECO:0000313" key="1">
    <source>
        <dbReference type="Proteomes" id="UP000694941"/>
    </source>
</evidence>
<gene>
    <name evidence="2" type="primary">LOC111087853</name>
</gene>
<name>A0ABM1T770_LIMPO</name>
<dbReference type="GeneID" id="111087853"/>
<sequence>MVITGEAASGVTEWEICLEEVATFKVLNQLRQAFPYICVFCSPEDPRKLWDQLKNDVIKNPTCSHDLVTSKNLGLIDVENMMMQHACKTNPIKSETVDARHYCEGLCRTPCRKATYEVSHYKEPLIIPDTSDEKVKIQLYQSFLKKPVSMESVRMWSCSVTLVDILEFGLVSHWQMYWM</sequence>
<protein>
    <submittedName>
        <fullName evidence="2">Uncharacterized protein LOC111087853</fullName>
    </submittedName>
</protein>
<proteinExistence type="predicted"/>
<dbReference type="Proteomes" id="UP000694941">
    <property type="component" value="Unplaced"/>
</dbReference>
<organism evidence="1 2">
    <name type="scientific">Limulus polyphemus</name>
    <name type="common">Atlantic horseshoe crab</name>
    <dbReference type="NCBI Taxonomy" id="6850"/>
    <lineage>
        <taxon>Eukaryota</taxon>
        <taxon>Metazoa</taxon>
        <taxon>Ecdysozoa</taxon>
        <taxon>Arthropoda</taxon>
        <taxon>Chelicerata</taxon>
        <taxon>Merostomata</taxon>
        <taxon>Xiphosura</taxon>
        <taxon>Limulidae</taxon>
        <taxon>Limulus</taxon>
    </lineage>
</organism>
<dbReference type="RefSeq" id="XP_022251726.1">
    <property type="nucleotide sequence ID" value="XM_022396018.1"/>
</dbReference>
<accession>A0ABM1T770</accession>
<evidence type="ECO:0000313" key="2">
    <source>
        <dbReference type="RefSeq" id="XP_022251726.1"/>
    </source>
</evidence>